<dbReference type="CDD" id="cd04188">
    <property type="entry name" value="DPG_synthase"/>
    <property type="match status" value="1"/>
</dbReference>
<feature type="compositionally biased region" description="Low complexity" evidence="15">
    <location>
        <begin position="118"/>
        <end position="127"/>
    </location>
</feature>
<feature type="domain" description="mRNA triphosphatase Cet1-like" evidence="17">
    <location>
        <begin position="228"/>
        <end position="451"/>
    </location>
</feature>
<evidence type="ECO:0000256" key="15">
    <source>
        <dbReference type="SAM" id="MobiDB-lite"/>
    </source>
</evidence>
<accession>A0A875S5H4</accession>
<dbReference type="CDD" id="cd07470">
    <property type="entry name" value="CYTH-like_mRNA_RTPase"/>
    <property type="match status" value="1"/>
</dbReference>
<evidence type="ECO:0000256" key="3">
    <source>
        <dbReference type="ARBA" id="ARBA00006739"/>
    </source>
</evidence>
<evidence type="ECO:0000313" key="19">
    <source>
        <dbReference type="Proteomes" id="UP000662931"/>
    </source>
</evidence>
<protein>
    <recommendedName>
        <fullName evidence="20">Polynucleotide 5'-phosphatase</fullName>
    </recommendedName>
</protein>
<dbReference type="GO" id="GO:0006487">
    <property type="term" value="P:protein N-linked glycosylation"/>
    <property type="evidence" value="ECO:0007669"/>
    <property type="project" value="TreeGrafter"/>
</dbReference>
<dbReference type="GO" id="GO:0004651">
    <property type="term" value="F:polynucleotide 5'-phosphatase activity"/>
    <property type="evidence" value="ECO:0007669"/>
    <property type="project" value="InterPro"/>
</dbReference>
<dbReference type="OrthoDB" id="3784at2759"/>
<keyword evidence="7" id="KW-0812">Transmembrane</keyword>
<dbReference type="RefSeq" id="XP_038780121.1">
    <property type="nucleotide sequence ID" value="XM_038924193.1"/>
</dbReference>
<evidence type="ECO:0000256" key="5">
    <source>
        <dbReference type="ARBA" id="ARBA00022676"/>
    </source>
</evidence>
<keyword evidence="8" id="KW-0378">Hydrolase</keyword>
<dbReference type="InterPro" id="IPR029044">
    <property type="entry name" value="Nucleotide-diphossugar_trans"/>
</dbReference>
<dbReference type="Gene3D" id="3.90.550.10">
    <property type="entry name" value="Spore Coat Polysaccharide Biosynthesis Protein SpsA, Chain A"/>
    <property type="match status" value="1"/>
</dbReference>
<evidence type="ECO:0000256" key="6">
    <source>
        <dbReference type="ARBA" id="ARBA00022679"/>
    </source>
</evidence>
<dbReference type="GO" id="GO:0140818">
    <property type="term" value="F:mRNA 5'-triphosphate monophosphatase activity"/>
    <property type="evidence" value="ECO:0007669"/>
    <property type="project" value="UniProtKB-EC"/>
</dbReference>
<dbReference type="GeneID" id="62197346"/>
<keyword evidence="10" id="KW-0735">Signal-anchor</keyword>
<dbReference type="EMBL" id="CP064815">
    <property type="protein sequence ID" value="QPG76556.1"/>
    <property type="molecule type" value="Genomic_DNA"/>
</dbReference>
<dbReference type="InterPro" id="IPR033469">
    <property type="entry name" value="CYTH-like_dom_sf"/>
</dbReference>
<proteinExistence type="inferred from homology"/>
<dbReference type="SUPFAM" id="SSF53448">
    <property type="entry name" value="Nucleotide-diphospho-sugar transferases"/>
    <property type="match status" value="1"/>
</dbReference>
<evidence type="ECO:0000256" key="1">
    <source>
        <dbReference type="ARBA" id="ARBA00004389"/>
    </source>
</evidence>
<evidence type="ECO:0000313" key="18">
    <source>
        <dbReference type="EMBL" id="QPG76556.1"/>
    </source>
</evidence>
<dbReference type="AlphaFoldDB" id="A0A875S5H4"/>
<gene>
    <name evidence="18" type="ORF">FOA43_003946</name>
</gene>
<evidence type="ECO:0000259" key="17">
    <source>
        <dbReference type="Pfam" id="PF02940"/>
    </source>
</evidence>
<dbReference type="GO" id="GO:0004581">
    <property type="term" value="F:dolichyl-phosphate beta-glucosyltransferase activity"/>
    <property type="evidence" value="ECO:0007669"/>
    <property type="project" value="UniProtKB-EC"/>
</dbReference>
<keyword evidence="12" id="KW-0472">Membrane</keyword>
<evidence type="ECO:0000256" key="4">
    <source>
        <dbReference type="ARBA" id="ARBA00022664"/>
    </source>
</evidence>
<dbReference type="Pfam" id="PF00535">
    <property type="entry name" value="Glycos_transf_2"/>
    <property type="match status" value="1"/>
</dbReference>
<evidence type="ECO:0000256" key="13">
    <source>
        <dbReference type="ARBA" id="ARBA00045097"/>
    </source>
</evidence>
<keyword evidence="4" id="KW-0507">mRNA processing</keyword>
<keyword evidence="6" id="KW-0808">Transferase</keyword>
<feature type="region of interest" description="Disordered" evidence="15">
    <location>
        <begin position="106"/>
        <end position="127"/>
    </location>
</feature>
<evidence type="ECO:0008006" key="20">
    <source>
        <dbReference type="Google" id="ProtNLM"/>
    </source>
</evidence>
<dbReference type="PANTHER" id="PTHR10859">
    <property type="entry name" value="GLYCOSYL TRANSFERASE"/>
    <property type="match status" value="1"/>
</dbReference>
<keyword evidence="5" id="KW-0328">Glycosyltransferase</keyword>
<evidence type="ECO:0000256" key="11">
    <source>
        <dbReference type="ARBA" id="ARBA00022989"/>
    </source>
</evidence>
<evidence type="ECO:0000256" key="2">
    <source>
        <dbReference type="ARBA" id="ARBA00004922"/>
    </source>
</evidence>
<reference evidence="18" key="1">
    <citation type="submission" date="2020-10" db="EMBL/GenBank/DDBJ databases">
        <authorList>
            <person name="Roach M.J.R."/>
        </authorList>
    </citation>
    <scope>NUCLEOTIDE SEQUENCE</scope>
    <source>
        <strain evidence="18">CBS 1945</strain>
    </source>
</reference>
<comment type="catalytic activity">
    <reaction evidence="14">
        <text>a 5'-end triphospho-ribonucleoside in mRNA + H2O = a 5'-end diphospho-ribonucleoside in mRNA + phosphate + H(+)</text>
        <dbReference type="Rhea" id="RHEA:67004"/>
        <dbReference type="Rhea" id="RHEA-COMP:17164"/>
        <dbReference type="Rhea" id="RHEA-COMP:17165"/>
        <dbReference type="ChEBI" id="CHEBI:15377"/>
        <dbReference type="ChEBI" id="CHEBI:15378"/>
        <dbReference type="ChEBI" id="CHEBI:43474"/>
        <dbReference type="ChEBI" id="CHEBI:167616"/>
        <dbReference type="ChEBI" id="CHEBI:167618"/>
        <dbReference type="EC" id="3.6.1.74"/>
    </reaction>
    <physiologicalReaction direction="left-to-right" evidence="14">
        <dbReference type="Rhea" id="RHEA:67005"/>
    </physiologicalReaction>
</comment>
<evidence type="ECO:0000256" key="9">
    <source>
        <dbReference type="ARBA" id="ARBA00022824"/>
    </source>
</evidence>
<dbReference type="SUPFAM" id="SSF55154">
    <property type="entry name" value="CYTH-like phosphatases"/>
    <property type="match status" value="1"/>
</dbReference>
<evidence type="ECO:0000256" key="12">
    <source>
        <dbReference type="ARBA" id="ARBA00023136"/>
    </source>
</evidence>
<evidence type="ECO:0000256" key="14">
    <source>
        <dbReference type="ARBA" id="ARBA00047740"/>
    </source>
</evidence>
<dbReference type="GO" id="GO:0005789">
    <property type="term" value="C:endoplasmic reticulum membrane"/>
    <property type="evidence" value="ECO:0007669"/>
    <property type="project" value="UniProtKB-SubCell"/>
</dbReference>
<comment type="subcellular location">
    <subcellularLocation>
        <location evidence="1">Endoplasmic reticulum membrane</location>
        <topology evidence="1">Single-pass membrane protein</topology>
    </subcellularLocation>
</comment>
<evidence type="ECO:0000256" key="8">
    <source>
        <dbReference type="ARBA" id="ARBA00022801"/>
    </source>
</evidence>
<dbReference type="InterPro" id="IPR001173">
    <property type="entry name" value="Glyco_trans_2-like"/>
</dbReference>
<sequence>MDLRNLISRNDDEDAATKLRMEKDNAADTTLLPKVAITSDSMKTKLQPKLSIHNLMNNDEASKKPAKPELASIVTNKNDLPRVPGAEIKKRSSITTITNEEDVDMEGHKTPNVARRQSSSTSVTPGGSVDLVEVKKEKERMYLDGEAKRKSKPKRSFTIEEEIQNLKKLQEKEAEEKVHYKPRRYSEKPSWAKDYIPKLFKGLHHSMLSLSNPTRLTVPSITGSIPRNDFNKLVTEWIWANIQGVKQDFVDIPHMESFLELELKVGTIWDKVKDRRLQLPVNSECIVAQEFIHQDCFFKSGITPKNFGDIKNYFEKLSQDAQSRKKKDKFIVESSHNVDLIAQERKRNDKLVTGRVTLDVKTKRRVASIEKQRVSDLFIYLPNSLFDLRLSMSLEIPREMNDAAFETFKHRVSMERDKDRSSYIHPATATRIDLTKIKENQVTKYELELEINTPELLRSMNMVSDDPLYYVDLIQAFLDNGRIVTRQLKLTYITNDHTSKSYGLPKFNSPSSDGIFLSVVIPCYNEKNRLRSMLVEALEFLNDTYPNRYEILIIDDGSKDGTAEYALKLADEFKVDPHVMRAVQFVKNRGKGGAVCHGMQVARGEYVIFADADGASKFSDTRTMISAIQELDGMEPERKAAIAVGSRAHMVNTDAVVKRSFIRNLLMYGLHTLVYLFGIRDIKDTQCGFKLFNKLSVRNICPYMHTEGWIFDVEMMILAERQSISLKEVPISWHEVQGSKMALARDSINMGIDLVVTRMAYVLGIYADGNQKNRKVE</sequence>
<dbReference type="Proteomes" id="UP000662931">
    <property type="component" value="Chromosome 4"/>
</dbReference>
<dbReference type="PANTHER" id="PTHR10859:SF91">
    <property type="entry name" value="DOLICHYL-PHOSPHATE BETA-GLUCOSYLTRANSFERASE"/>
    <property type="match status" value="1"/>
</dbReference>
<dbReference type="KEGG" id="bnn:FOA43_003946"/>
<organism evidence="18 19">
    <name type="scientific">Eeniella nana</name>
    <name type="common">Yeast</name>
    <name type="synonym">Brettanomyces nanus</name>
    <dbReference type="NCBI Taxonomy" id="13502"/>
    <lineage>
        <taxon>Eukaryota</taxon>
        <taxon>Fungi</taxon>
        <taxon>Dikarya</taxon>
        <taxon>Ascomycota</taxon>
        <taxon>Saccharomycotina</taxon>
        <taxon>Pichiomycetes</taxon>
        <taxon>Pichiales</taxon>
        <taxon>Pichiaceae</taxon>
        <taxon>Brettanomyces</taxon>
    </lineage>
</organism>
<evidence type="ECO:0000259" key="16">
    <source>
        <dbReference type="Pfam" id="PF00535"/>
    </source>
</evidence>
<dbReference type="InterPro" id="IPR035518">
    <property type="entry name" value="DPG_synthase"/>
</dbReference>
<dbReference type="Gene3D" id="3.20.100.10">
    <property type="entry name" value="mRNA triphosphatase Cet1-like"/>
    <property type="match status" value="1"/>
</dbReference>
<keyword evidence="11" id="KW-1133">Transmembrane helix</keyword>
<comment type="pathway">
    <text evidence="2">Protein modification; protein glycosylation.</text>
</comment>
<dbReference type="Pfam" id="PF02940">
    <property type="entry name" value="mRNA_triPase"/>
    <property type="match status" value="1"/>
</dbReference>
<comment type="catalytic activity">
    <reaction evidence="13">
        <text>a di-trans,poly-cis-dolichyl phosphate + UDP-alpha-D-glucose = a di-trans,poly-cis-dolichyl beta-D-glucosyl phosphate + UDP</text>
        <dbReference type="Rhea" id="RHEA:15401"/>
        <dbReference type="Rhea" id="RHEA-COMP:19498"/>
        <dbReference type="Rhea" id="RHEA-COMP:19502"/>
        <dbReference type="ChEBI" id="CHEBI:57525"/>
        <dbReference type="ChEBI" id="CHEBI:57683"/>
        <dbReference type="ChEBI" id="CHEBI:58223"/>
        <dbReference type="ChEBI" id="CHEBI:58885"/>
        <dbReference type="EC" id="2.4.1.117"/>
    </reaction>
    <physiologicalReaction direction="left-to-right" evidence="13">
        <dbReference type="Rhea" id="RHEA:15402"/>
    </physiologicalReaction>
</comment>
<feature type="domain" description="Glycosyltransferase 2-like" evidence="16">
    <location>
        <begin position="518"/>
        <end position="630"/>
    </location>
</feature>
<name>A0A875S5H4_EENNA</name>
<evidence type="ECO:0000256" key="7">
    <source>
        <dbReference type="ARBA" id="ARBA00022692"/>
    </source>
</evidence>
<dbReference type="InterPro" id="IPR004206">
    <property type="entry name" value="mRNA_triPase_Cet1"/>
</dbReference>
<dbReference type="GO" id="GO:0006397">
    <property type="term" value="P:mRNA processing"/>
    <property type="evidence" value="ECO:0007669"/>
    <property type="project" value="UniProtKB-KW"/>
</dbReference>
<dbReference type="InterPro" id="IPR037009">
    <property type="entry name" value="mRNA_triPase_Cet1_sf"/>
</dbReference>
<keyword evidence="9" id="KW-0256">Endoplasmic reticulum</keyword>
<evidence type="ECO:0000256" key="10">
    <source>
        <dbReference type="ARBA" id="ARBA00022968"/>
    </source>
</evidence>
<comment type="similarity">
    <text evidence="3">Belongs to the glycosyltransferase 2 family.</text>
</comment>
<keyword evidence="19" id="KW-1185">Reference proteome</keyword>